<sequence length="63" mass="6681">MNDENLNVPKFSEREVRLIETCRTLAANDPAGAPDLAIIIAKLSSLLVGGELEDATESDADAP</sequence>
<protein>
    <submittedName>
        <fullName evidence="1">Uncharacterized protein</fullName>
    </submittedName>
</protein>
<proteinExistence type="predicted"/>
<comment type="caution">
    <text evidence="1">The sequence shown here is derived from an EMBL/GenBank/DDBJ whole genome shotgun (WGS) entry which is preliminary data.</text>
</comment>
<evidence type="ECO:0000313" key="1">
    <source>
        <dbReference type="EMBL" id="KKL51138.1"/>
    </source>
</evidence>
<accession>A0A0F9CP38</accession>
<dbReference type="EMBL" id="LAZR01032349">
    <property type="protein sequence ID" value="KKL51138.1"/>
    <property type="molecule type" value="Genomic_DNA"/>
</dbReference>
<dbReference type="AlphaFoldDB" id="A0A0F9CP38"/>
<organism evidence="1">
    <name type="scientific">marine sediment metagenome</name>
    <dbReference type="NCBI Taxonomy" id="412755"/>
    <lineage>
        <taxon>unclassified sequences</taxon>
        <taxon>metagenomes</taxon>
        <taxon>ecological metagenomes</taxon>
    </lineage>
</organism>
<reference evidence="1" key="1">
    <citation type="journal article" date="2015" name="Nature">
        <title>Complex archaea that bridge the gap between prokaryotes and eukaryotes.</title>
        <authorList>
            <person name="Spang A."/>
            <person name="Saw J.H."/>
            <person name="Jorgensen S.L."/>
            <person name="Zaremba-Niedzwiedzka K."/>
            <person name="Martijn J."/>
            <person name="Lind A.E."/>
            <person name="van Eijk R."/>
            <person name="Schleper C."/>
            <person name="Guy L."/>
            <person name="Ettema T.J."/>
        </authorList>
    </citation>
    <scope>NUCLEOTIDE SEQUENCE</scope>
</reference>
<gene>
    <name evidence="1" type="ORF">LCGC14_2298480</name>
</gene>
<name>A0A0F9CP38_9ZZZZ</name>